<dbReference type="PROSITE" id="PS50103">
    <property type="entry name" value="ZF_C3H1"/>
    <property type="match status" value="2"/>
</dbReference>
<dbReference type="PANTHER" id="PTHR12547">
    <property type="entry name" value="CCCH ZINC FINGER/TIS11-RELATED"/>
    <property type="match status" value="1"/>
</dbReference>
<sequence>MESFSSAYCYDETLSEYLRGFRLYEPVSPSSSILSQERTSHESTLTDQSFRSPQTSIWGSVRRFTIESSPSPPRYIPPLTSNQMPQVNSQTDWDISEPLVDGVMLQTQSWSDRGPRRIRGRAGNFQAAEAQTRMANFYAASGPSTGSIQRGSWNDNQEPGLRWNDSTYYHNLWDAELLQSNPTNGLLGHLSMYATSITPREISALQRLVTKNIRYKTKPCTHFERWGFCRAGLFCQFAHGPNELRNASGHPKYKTESCAHFRQTGYCPYGAGCFFRHSVLDYGSELML</sequence>
<accession>A0A0R3UA66</accession>
<evidence type="ECO:0000256" key="2">
    <source>
        <dbReference type="ARBA" id="ARBA00022737"/>
    </source>
</evidence>
<dbReference type="PANTHER" id="PTHR12547:SF18">
    <property type="entry name" value="PROTEIN TIS11"/>
    <property type="match status" value="1"/>
</dbReference>
<feature type="zinc finger region" description="C3H1-type" evidence="5">
    <location>
        <begin position="214"/>
        <end position="242"/>
    </location>
</feature>
<evidence type="ECO:0000313" key="8">
    <source>
        <dbReference type="EMBL" id="VDD77812.1"/>
    </source>
</evidence>
<feature type="domain" description="C3H1-type" evidence="7">
    <location>
        <begin position="214"/>
        <end position="242"/>
    </location>
</feature>
<dbReference type="InterPro" id="IPR036855">
    <property type="entry name" value="Znf_CCCH_sf"/>
</dbReference>
<dbReference type="Proteomes" id="UP000267029">
    <property type="component" value="Unassembled WGS sequence"/>
</dbReference>
<feature type="zinc finger region" description="C3H1-type" evidence="5">
    <location>
        <begin position="252"/>
        <end position="280"/>
    </location>
</feature>
<reference evidence="10" key="2">
    <citation type="submission" date="2019-11" db="UniProtKB">
        <authorList>
            <consortium name="WormBaseParasite"/>
        </authorList>
    </citation>
    <scope>IDENTIFICATION</scope>
</reference>
<dbReference type="SMART" id="SM00356">
    <property type="entry name" value="ZnF_C3H1"/>
    <property type="match status" value="2"/>
</dbReference>
<organism evidence="10">
    <name type="scientific">Mesocestoides corti</name>
    <name type="common">Flatworm</name>
    <dbReference type="NCBI Taxonomy" id="53468"/>
    <lineage>
        <taxon>Eukaryota</taxon>
        <taxon>Metazoa</taxon>
        <taxon>Spiralia</taxon>
        <taxon>Lophotrochozoa</taxon>
        <taxon>Platyhelminthes</taxon>
        <taxon>Cestoda</taxon>
        <taxon>Eucestoda</taxon>
        <taxon>Cyclophyllidea</taxon>
        <taxon>Mesocestoididae</taxon>
        <taxon>Mesocestoides</taxon>
    </lineage>
</organism>
<keyword evidence="3 5" id="KW-0863">Zinc-finger</keyword>
<dbReference type="GO" id="GO:0008270">
    <property type="term" value="F:zinc ion binding"/>
    <property type="evidence" value="ECO:0007669"/>
    <property type="project" value="UniProtKB-KW"/>
</dbReference>
<keyword evidence="4 5" id="KW-0862">Zinc</keyword>
<dbReference type="InterPro" id="IPR000571">
    <property type="entry name" value="Znf_CCCH"/>
</dbReference>
<evidence type="ECO:0000256" key="4">
    <source>
        <dbReference type="ARBA" id="ARBA00022833"/>
    </source>
</evidence>
<evidence type="ECO:0000259" key="7">
    <source>
        <dbReference type="PROSITE" id="PS50103"/>
    </source>
</evidence>
<dbReference type="Gene3D" id="4.10.1000.10">
    <property type="entry name" value="Zinc finger, CCCH-type"/>
    <property type="match status" value="2"/>
</dbReference>
<name>A0A0R3UA66_MESCO</name>
<dbReference type="AlphaFoldDB" id="A0A0R3UA66"/>
<proteinExistence type="predicted"/>
<reference evidence="8 9" key="1">
    <citation type="submission" date="2018-10" db="EMBL/GenBank/DDBJ databases">
        <authorList>
            <consortium name="Pathogen Informatics"/>
        </authorList>
    </citation>
    <scope>NUCLEOTIDE SEQUENCE [LARGE SCALE GENOMIC DNA]</scope>
</reference>
<dbReference type="OrthoDB" id="410307at2759"/>
<dbReference type="EMBL" id="UXSR01001022">
    <property type="protein sequence ID" value="VDD77812.1"/>
    <property type="molecule type" value="Genomic_DNA"/>
</dbReference>
<feature type="domain" description="C3H1-type" evidence="7">
    <location>
        <begin position="252"/>
        <end position="280"/>
    </location>
</feature>
<keyword evidence="2" id="KW-0677">Repeat</keyword>
<gene>
    <name evidence="8" type="ORF">MCOS_LOCUS3815</name>
</gene>
<dbReference type="GO" id="GO:0003729">
    <property type="term" value="F:mRNA binding"/>
    <property type="evidence" value="ECO:0007669"/>
    <property type="project" value="InterPro"/>
</dbReference>
<protein>
    <submittedName>
        <fullName evidence="10">C3H1-type domain-containing protein</fullName>
    </submittedName>
</protein>
<feature type="region of interest" description="Disordered" evidence="6">
    <location>
        <begin position="32"/>
        <end position="51"/>
    </location>
</feature>
<evidence type="ECO:0000256" key="1">
    <source>
        <dbReference type="ARBA" id="ARBA00022723"/>
    </source>
</evidence>
<evidence type="ECO:0000256" key="5">
    <source>
        <dbReference type="PROSITE-ProRule" id="PRU00723"/>
    </source>
</evidence>
<dbReference type="SUPFAM" id="SSF90229">
    <property type="entry name" value="CCCH zinc finger"/>
    <property type="match status" value="2"/>
</dbReference>
<dbReference type="Pfam" id="PF00642">
    <property type="entry name" value="zf-CCCH"/>
    <property type="match status" value="2"/>
</dbReference>
<dbReference type="WBParaSite" id="MCU_011779-RA">
    <property type="protein sequence ID" value="MCU_011779-RA"/>
    <property type="gene ID" value="MCU_011779"/>
</dbReference>
<evidence type="ECO:0000256" key="6">
    <source>
        <dbReference type="SAM" id="MobiDB-lite"/>
    </source>
</evidence>
<evidence type="ECO:0000313" key="9">
    <source>
        <dbReference type="Proteomes" id="UP000267029"/>
    </source>
</evidence>
<keyword evidence="1 5" id="KW-0479">Metal-binding</keyword>
<evidence type="ECO:0000313" key="10">
    <source>
        <dbReference type="WBParaSite" id="MCU_011779-RA"/>
    </source>
</evidence>
<evidence type="ECO:0000256" key="3">
    <source>
        <dbReference type="ARBA" id="ARBA00022771"/>
    </source>
</evidence>
<dbReference type="STRING" id="53468.A0A0R3UA66"/>
<dbReference type="InterPro" id="IPR045877">
    <property type="entry name" value="ZFP36-like"/>
</dbReference>
<keyword evidence="9" id="KW-1185">Reference proteome</keyword>